<evidence type="ECO:0000256" key="9">
    <source>
        <dbReference type="ARBA" id="ARBA00031306"/>
    </source>
</evidence>
<name>A0A553UI84_9DEIO</name>
<dbReference type="Pfam" id="PF02424">
    <property type="entry name" value="ApbE"/>
    <property type="match status" value="1"/>
</dbReference>
<evidence type="ECO:0000313" key="13">
    <source>
        <dbReference type="Proteomes" id="UP000316092"/>
    </source>
</evidence>
<dbReference type="PANTHER" id="PTHR30040">
    <property type="entry name" value="THIAMINE BIOSYNTHESIS LIPOPROTEIN APBE"/>
    <property type="match status" value="1"/>
</dbReference>
<evidence type="ECO:0000313" key="12">
    <source>
        <dbReference type="EMBL" id="TSA79927.1"/>
    </source>
</evidence>
<evidence type="ECO:0000256" key="1">
    <source>
        <dbReference type="ARBA" id="ARBA00001946"/>
    </source>
</evidence>
<dbReference type="InterPro" id="IPR024932">
    <property type="entry name" value="ApbE"/>
</dbReference>
<evidence type="ECO:0000256" key="8">
    <source>
        <dbReference type="ARBA" id="ARBA00022842"/>
    </source>
</evidence>
<evidence type="ECO:0000256" key="11">
    <source>
        <dbReference type="SAM" id="MobiDB-lite"/>
    </source>
</evidence>
<evidence type="ECO:0000256" key="10">
    <source>
        <dbReference type="ARBA" id="ARBA00048540"/>
    </source>
</evidence>
<sequence length="345" mass="36627">MAKAAEPQGLAGPSPGSVSSLRHADASRRTDRQRSPGCAVRHGTHLRSLHFRAAPDRGGEQARRPPGAWQEVSRTLSLHALGSQIVIQGEGAEAAACEIEQAEALLTRFQASPLTELNARGVLRAPPGILVEAIGHALSVARETSGLVTPAVLTALEVAGYAQAIGERRGTAATVLDTSEVVCTPEVIRLAAGLRLDLGGTAKSWIAERAFTRISGDGFINAGGDLITRQSAAFAVEIAHPLGGTPLYLDCPAGTWGVATSSTLKRAWEGGHHLIDPRTARPLESDLIQVTVVANCPTNAEVLTKLAFLDTGMLDELQGNAQVYAYDRAGQFWIRSWKVWQKMET</sequence>
<evidence type="ECO:0000256" key="5">
    <source>
        <dbReference type="ARBA" id="ARBA00022679"/>
    </source>
</evidence>
<feature type="region of interest" description="Disordered" evidence="11">
    <location>
        <begin position="1"/>
        <end position="69"/>
    </location>
</feature>
<organism evidence="12 13">
    <name type="scientific">Deinococcus detaillensis</name>
    <dbReference type="NCBI Taxonomy" id="2592048"/>
    <lineage>
        <taxon>Bacteria</taxon>
        <taxon>Thermotogati</taxon>
        <taxon>Deinococcota</taxon>
        <taxon>Deinococci</taxon>
        <taxon>Deinococcales</taxon>
        <taxon>Deinococcaceae</taxon>
        <taxon>Deinococcus</taxon>
    </lineage>
</organism>
<dbReference type="OrthoDB" id="9778595at2"/>
<reference evidence="12 13" key="1">
    <citation type="submission" date="2019-07" db="EMBL/GenBank/DDBJ databases">
        <title>Deinococcus detaillus sp. nov., isolated from humus soil in Antarctica.</title>
        <authorList>
            <person name="Zhang K."/>
        </authorList>
    </citation>
    <scope>NUCLEOTIDE SEQUENCE [LARGE SCALE GENOMIC DNA]</scope>
    <source>
        <strain evidence="12 13">H1</strain>
    </source>
</reference>
<dbReference type="GO" id="GO:0016740">
    <property type="term" value="F:transferase activity"/>
    <property type="evidence" value="ECO:0007669"/>
    <property type="project" value="UniProtKB-KW"/>
</dbReference>
<evidence type="ECO:0000256" key="7">
    <source>
        <dbReference type="ARBA" id="ARBA00022827"/>
    </source>
</evidence>
<keyword evidence="4" id="KW-0285">Flavoprotein</keyword>
<dbReference type="EC" id="2.7.1.180" evidence="2"/>
<keyword evidence="5 12" id="KW-0808">Transferase</keyword>
<evidence type="ECO:0000256" key="4">
    <source>
        <dbReference type="ARBA" id="ARBA00022630"/>
    </source>
</evidence>
<dbReference type="Proteomes" id="UP000316092">
    <property type="component" value="Unassembled WGS sequence"/>
</dbReference>
<proteinExistence type="predicted"/>
<gene>
    <name evidence="12" type="ORF">FNU79_17205</name>
</gene>
<evidence type="ECO:0000256" key="3">
    <source>
        <dbReference type="ARBA" id="ARBA00016337"/>
    </source>
</evidence>
<feature type="compositionally biased region" description="Basic and acidic residues" evidence="11">
    <location>
        <begin position="53"/>
        <end position="63"/>
    </location>
</feature>
<accession>A0A553UI84</accession>
<evidence type="ECO:0000256" key="2">
    <source>
        <dbReference type="ARBA" id="ARBA00011955"/>
    </source>
</evidence>
<keyword evidence="6" id="KW-0479">Metal-binding</keyword>
<keyword evidence="13" id="KW-1185">Reference proteome</keyword>
<dbReference type="InterPro" id="IPR003374">
    <property type="entry name" value="ApbE-like_sf"/>
</dbReference>
<dbReference type="GO" id="GO:0046872">
    <property type="term" value="F:metal ion binding"/>
    <property type="evidence" value="ECO:0007669"/>
    <property type="project" value="UniProtKB-KW"/>
</dbReference>
<comment type="caution">
    <text evidence="12">The sequence shown here is derived from an EMBL/GenBank/DDBJ whole genome shotgun (WGS) entry which is preliminary data.</text>
</comment>
<dbReference type="SUPFAM" id="SSF143631">
    <property type="entry name" value="ApbE-like"/>
    <property type="match status" value="1"/>
</dbReference>
<keyword evidence="7" id="KW-0274">FAD</keyword>
<protein>
    <recommendedName>
        <fullName evidence="3">FAD:protein FMN transferase</fullName>
        <ecNumber evidence="2">2.7.1.180</ecNumber>
    </recommendedName>
    <alternativeName>
        <fullName evidence="9">Flavin transferase</fullName>
    </alternativeName>
</protein>
<comment type="catalytic activity">
    <reaction evidence="10">
        <text>L-threonyl-[protein] + FAD = FMN-L-threonyl-[protein] + AMP + H(+)</text>
        <dbReference type="Rhea" id="RHEA:36847"/>
        <dbReference type="Rhea" id="RHEA-COMP:11060"/>
        <dbReference type="Rhea" id="RHEA-COMP:11061"/>
        <dbReference type="ChEBI" id="CHEBI:15378"/>
        <dbReference type="ChEBI" id="CHEBI:30013"/>
        <dbReference type="ChEBI" id="CHEBI:57692"/>
        <dbReference type="ChEBI" id="CHEBI:74257"/>
        <dbReference type="ChEBI" id="CHEBI:456215"/>
        <dbReference type="EC" id="2.7.1.180"/>
    </reaction>
</comment>
<dbReference type="Gene3D" id="3.10.520.10">
    <property type="entry name" value="ApbE-like domains"/>
    <property type="match status" value="1"/>
</dbReference>
<dbReference type="EMBL" id="VKDB01000035">
    <property type="protein sequence ID" value="TSA79927.1"/>
    <property type="molecule type" value="Genomic_DNA"/>
</dbReference>
<keyword evidence="8" id="KW-0460">Magnesium</keyword>
<feature type="compositionally biased region" description="Basic and acidic residues" evidence="11">
    <location>
        <begin position="22"/>
        <end position="34"/>
    </location>
</feature>
<evidence type="ECO:0000256" key="6">
    <source>
        <dbReference type="ARBA" id="ARBA00022723"/>
    </source>
</evidence>
<comment type="cofactor">
    <cofactor evidence="1">
        <name>Mg(2+)</name>
        <dbReference type="ChEBI" id="CHEBI:18420"/>
    </cofactor>
</comment>
<dbReference type="PANTHER" id="PTHR30040:SF2">
    <property type="entry name" value="FAD:PROTEIN FMN TRANSFERASE"/>
    <property type="match status" value="1"/>
</dbReference>
<dbReference type="AlphaFoldDB" id="A0A553UI84"/>